<dbReference type="Proteomes" id="UP001153365">
    <property type="component" value="Unassembled WGS sequence"/>
</dbReference>
<name>A0AAV0BQV0_PHAPC</name>
<evidence type="ECO:0000256" key="1">
    <source>
        <dbReference type="ARBA" id="ARBA00012797"/>
    </source>
</evidence>
<proteinExistence type="predicted"/>
<evidence type="ECO:0000259" key="10">
    <source>
        <dbReference type="PROSITE" id="PS51675"/>
    </source>
</evidence>
<dbReference type="EMBL" id="CALTRL010006041">
    <property type="protein sequence ID" value="CAH7689049.1"/>
    <property type="molecule type" value="Genomic_DNA"/>
</dbReference>
<dbReference type="GO" id="GO:0000049">
    <property type="term" value="F:tRNA binding"/>
    <property type="evidence" value="ECO:0007669"/>
    <property type="project" value="TreeGrafter"/>
</dbReference>
<dbReference type="GO" id="GO:0005634">
    <property type="term" value="C:nucleus"/>
    <property type="evidence" value="ECO:0007669"/>
    <property type="project" value="TreeGrafter"/>
</dbReference>
<evidence type="ECO:0000256" key="7">
    <source>
        <dbReference type="ARBA" id="ARBA00032166"/>
    </source>
</evidence>
<evidence type="ECO:0000313" key="12">
    <source>
        <dbReference type="Proteomes" id="UP001153365"/>
    </source>
</evidence>
<dbReference type="EC" id="2.1.1.221" evidence="1"/>
<evidence type="ECO:0000256" key="3">
    <source>
        <dbReference type="ARBA" id="ARBA00022603"/>
    </source>
</evidence>
<evidence type="ECO:0000313" key="11">
    <source>
        <dbReference type="EMBL" id="CAH7689049.1"/>
    </source>
</evidence>
<comment type="caution">
    <text evidence="11">The sequence shown here is derived from an EMBL/GenBank/DDBJ whole genome shotgun (WGS) entry which is preliminary data.</text>
</comment>
<dbReference type="InterPro" id="IPR028564">
    <property type="entry name" value="MT_TRM10-typ"/>
</dbReference>
<evidence type="ECO:0000256" key="4">
    <source>
        <dbReference type="ARBA" id="ARBA00022679"/>
    </source>
</evidence>
<accession>A0AAV0BQV0</accession>
<keyword evidence="9" id="KW-0175">Coiled coil</keyword>
<dbReference type="GO" id="GO:0052905">
    <property type="term" value="F:tRNA (guanosine(9)-N1)-methyltransferase activity"/>
    <property type="evidence" value="ECO:0007669"/>
    <property type="project" value="UniProtKB-EC"/>
</dbReference>
<dbReference type="GO" id="GO:0002939">
    <property type="term" value="P:tRNA N1-guanine methylation"/>
    <property type="evidence" value="ECO:0007669"/>
    <property type="project" value="TreeGrafter"/>
</dbReference>
<gene>
    <name evidence="11" type="ORF">PPACK8108_LOCUS24108</name>
</gene>
<comment type="catalytic activity">
    <reaction evidence="8">
        <text>guanosine(9) in tRNA + S-adenosyl-L-methionine = N(1)-methylguanosine(9) in tRNA + S-adenosyl-L-homocysteine + H(+)</text>
        <dbReference type="Rhea" id="RHEA:43156"/>
        <dbReference type="Rhea" id="RHEA-COMP:10367"/>
        <dbReference type="Rhea" id="RHEA-COMP:10368"/>
        <dbReference type="ChEBI" id="CHEBI:15378"/>
        <dbReference type="ChEBI" id="CHEBI:57856"/>
        <dbReference type="ChEBI" id="CHEBI:59789"/>
        <dbReference type="ChEBI" id="CHEBI:73542"/>
        <dbReference type="ChEBI" id="CHEBI:74269"/>
        <dbReference type="EC" id="2.1.1.221"/>
    </reaction>
</comment>
<evidence type="ECO:0000256" key="8">
    <source>
        <dbReference type="ARBA" id="ARBA00048434"/>
    </source>
</evidence>
<evidence type="ECO:0000256" key="5">
    <source>
        <dbReference type="ARBA" id="ARBA00022691"/>
    </source>
</evidence>
<keyword evidence="5" id="KW-0949">S-adenosyl-L-methionine</keyword>
<keyword evidence="4" id="KW-0808">Transferase</keyword>
<evidence type="ECO:0000256" key="6">
    <source>
        <dbReference type="ARBA" id="ARBA00031792"/>
    </source>
</evidence>
<keyword evidence="3" id="KW-0489">Methyltransferase</keyword>
<protein>
    <recommendedName>
        <fullName evidence="2">tRNA (guanine(9)-N1)-methyltransferase</fullName>
        <ecNumber evidence="1">2.1.1.221</ecNumber>
    </recommendedName>
    <alternativeName>
        <fullName evidence="7">tRNA methyltransferase 10</fullName>
    </alternativeName>
    <alternativeName>
        <fullName evidence="6">tRNA(m1G9)-methyltransferase</fullName>
    </alternativeName>
</protein>
<dbReference type="AlphaFoldDB" id="A0AAV0BQV0"/>
<organism evidence="11 12">
    <name type="scientific">Phakopsora pachyrhizi</name>
    <name type="common">Asian soybean rust disease fungus</name>
    <dbReference type="NCBI Taxonomy" id="170000"/>
    <lineage>
        <taxon>Eukaryota</taxon>
        <taxon>Fungi</taxon>
        <taxon>Dikarya</taxon>
        <taxon>Basidiomycota</taxon>
        <taxon>Pucciniomycotina</taxon>
        <taxon>Pucciniomycetes</taxon>
        <taxon>Pucciniales</taxon>
        <taxon>Phakopsoraceae</taxon>
        <taxon>Phakopsora</taxon>
    </lineage>
</organism>
<dbReference type="PROSITE" id="PS51675">
    <property type="entry name" value="SAM_MT_TRM10"/>
    <property type="match status" value="1"/>
</dbReference>
<sequence length="323" mass="37515">MRAAAAAAELTDLSKKQIKRQLKYKSILENRPQRRAEERIRRKAKREAARLRSEVDGVDQLNRLEKSKRVKLDKEVFESRVIFDCNFDDRMNQKDIVSLDRQLAHSYSINRKSDTRFKQLICTSFDGKLRQRLESNDYQHTRWKNFSFLSTGLEQLIGKTINSNPSETVKEEKLGEVKVDENVRGVGKDDEPLRREDKLDDPDSDRAIVLESLDPSDLIYLSGDSPNVLTDLEPGKSYIIGALVDHNRYKNICLDRANLLGIKHAQLPIDRFMSEQLKTRKILTVNQVFEILVNYLNEGNDWKKSLEKTIPIRKLNTDQQKQT</sequence>
<keyword evidence="12" id="KW-1185">Reference proteome</keyword>
<feature type="domain" description="SAM-dependent MTase TRM10-type" evidence="10">
    <location>
        <begin position="66"/>
        <end position="317"/>
    </location>
</feature>
<evidence type="ECO:0000256" key="2">
    <source>
        <dbReference type="ARBA" id="ARBA00020451"/>
    </source>
</evidence>
<feature type="coiled-coil region" evidence="9">
    <location>
        <begin position="34"/>
        <end position="61"/>
    </location>
</feature>
<dbReference type="CDD" id="cd18089">
    <property type="entry name" value="SPOUT_Trm10-like"/>
    <property type="match status" value="1"/>
</dbReference>
<dbReference type="PANTHER" id="PTHR13563:SF13">
    <property type="entry name" value="TRNA METHYLTRANSFERASE 10 HOMOLOG A"/>
    <property type="match status" value="1"/>
</dbReference>
<dbReference type="InterPro" id="IPR007356">
    <property type="entry name" value="tRNA_m1G_MeTrfase_euk"/>
</dbReference>
<evidence type="ECO:0000256" key="9">
    <source>
        <dbReference type="SAM" id="Coils"/>
    </source>
</evidence>
<dbReference type="PANTHER" id="PTHR13563">
    <property type="entry name" value="TRNA (GUANINE-9-) METHYLTRANSFERASE"/>
    <property type="match status" value="1"/>
</dbReference>
<dbReference type="InterPro" id="IPR038459">
    <property type="entry name" value="MT_TRM10-typ_sf"/>
</dbReference>
<dbReference type="Gene3D" id="3.40.1280.30">
    <property type="match status" value="1"/>
</dbReference>
<reference evidence="11" key="1">
    <citation type="submission" date="2022-06" db="EMBL/GenBank/DDBJ databases">
        <authorList>
            <consortium name="SYNGENTA / RWTH Aachen University"/>
        </authorList>
    </citation>
    <scope>NUCLEOTIDE SEQUENCE</scope>
</reference>